<dbReference type="Proteomes" id="UP000537890">
    <property type="component" value="Unassembled WGS sequence"/>
</dbReference>
<proteinExistence type="predicted"/>
<gene>
    <name evidence="1" type="ORF">H0A75_03410</name>
</gene>
<protein>
    <submittedName>
        <fullName evidence="1">Uncharacterized protein</fullName>
    </submittedName>
</protein>
<reference evidence="1 2" key="1">
    <citation type="submission" date="2020-05" db="EMBL/GenBank/DDBJ databases">
        <title>Horizontal transmission and recombination maintain forever young bacterial symbiont genomes.</title>
        <authorList>
            <person name="Russell S.L."/>
            <person name="Pepper-Tunick E."/>
            <person name="Svedberg J."/>
            <person name="Byrne A."/>
            <person name="Ruelas Castillo J."/>
            <person name="Vollmers C."/>
            <person name="Beinart R.A."/>
            <person name="Corbett-Detig R."/>
        </authorList>
    </citation>
    <scope>NUCLEOTIDE SEQUENCE [LARGE SCALE GENOMIC DNA]</scope>
    <source>
        <strain evidence="1">4727-3</strain>
    </source>
</reference>
<comment type="caution">
    <text evidence="1">The sequence shown here is derived from an EMBL/GenBank/DDBJ whole genome shotgun (WGS) entry which is preliminary data.</text>
</comment>
<sequence length="217" mass="25196">MRAIEQKGYELAWNSAEVIADIDLKEASKSVKDERAWAVDNADDRAIIDPEYRRKLERKNRTTQAESDEKTRLKLAQVFFENPSYATDAKLEVLPEAFKILRNREIIRTSLPILKQLDADDKAIASRKRNYANKRAFLRIIQRAETAPSKTVCKNIIIELLDKQDRFQVLITANMKHWSKNIESLNYVLVVSKLCNEHLGFKLNKQGKLITYHGFDF</sequence>
<dbReference type="AlphaFoldDB" id="A0A7Z0MP44"/>
<name>A0A7Z0MP44_9GAMM</name>
<dbReference type="EMBL" id="JACCHS010000043">
    <property type="protein sequence ID" value="NYT46817.1"/>
    <property type="molecule type" value="Genomic_DNA"/>
</dbReference>
<accession>A0A7Z0MP44</accession>
<organism evidence="1 2">
    <name type="scientific">Candidatus Methanofishera endochildressiae</name>
    <dbReference type="NCBI Taxonomy" id="2738884"/>
    <lineage>
        <taxon>Bacteria</taxon>
        <taxon>Pseudomonadati</taxon>
        <taxon>Pseudomonadota</taxon>
        <taxon>Gammaproteobacteria</taxon>
        <taxon>Candidatus Methanofishera</taxon>
    </lineage>
</organism>
<evidence type="ECO:0000313" key="2">
    <source>
        <dbReference type="Proteomes" id="UP000537890"/>
    </source>
</evidence>
<evidence type="ECO:0000313" key="1">
    <source>
        <dbReference type="EMBL" id="NYT46817.1"/>
    </source>
</evidence>